<dbReference type="PROSITE" id="PS51081">
    <property type="entry name" value="ZF_SIAH"/>
    <property type="match status" value="1"/>
</dbReference>
<dbReference type="InterPro" id="IPR013083">
    <property type="entry name" value="Znf_RING/FYVE/PHD"/>
</dbReference>
<evidence type="ECO:0000256" key="2">
    <source>
        <dbReference type="ARBA" id="ARBA00022771"/>
    </source>
</evidence>
<keyword evidence="1 4" id="KW-0479">Metal-binding</keyword>
<feature type="region of interest" description="Disordered" evidence="6">
    <location>
        <begin position="33"/>
        <end position="53"/>
    </location>
</feature>
<keyword evidence="3 4" id="KW-0862">Zinc</keyword>
<evidence type="ECO:0000256" key="3">
    <source>
        <dbReference type="ARBA" id="ARBA00022833"/>
    </source>
</evidence>
<dbReference type="InterPro" id="IPR001293">
    <property type="entry name" value="Znf_TRAF"/>
</dbReference>
<evidence type="ECO:0000256" key="1">
    <source>
        <dbReference type="ARBA" id="ARBA00022723"/>
    </source>
</evidence>
<organism evidence="9 10">
    <name type="scientific">Geodia barretti</name>
    <name type="common">Barrett's horny sponge</name>
    <dbReference type="NCBI Taxonomy" id="519541"/>
    <lineage>
        <taxon>Eukaryota</taxon>
        <taxon>Metazoa</taxon>
        <taxon>Porifera</taxon>
        <taxon>Demospongiae</taxon>
        <taxon>Heteroscleromorpha</taxon>
        <taxon>Tetractinellida</taxon>
        <taxon>Astrophorina</taxon>
        <taxon>Geodiidae</taxon>
        <taxon>Geodia</taxon>
    </lineage>
</organism>
<feature type="non-terminal residue" evidence="9">
    <location>
        <position position="436"/>
    </location>
</feature>
<feature type="coiled-coil region" evidence="5">
    <location>
        <begin position="251"/>
        <end position="278"/>
    </location>
</feature>
<evidence type="ECO:0000313" key="10">
    <source>
        <dbReference type="Proteomes" id="UP001174909"/>
    </source>
</evidence>
<feature type="domain" description="SIAH-type" evidence="8">
    <location>
        <begin position="122"/>
        <end position="178"/>
    </location>
</feature>
<evidence type="ECO:0000313" key="9">
    <source>
        <dbReference type="EMBL" id="CAI8049378.1"/>
    </source>
</evidence>
<feature type="zinc finger region" description="TRAF-type" evidence="4">
    <location>
        <begin position="172"/>
        <end position="228"/>
    </location>
</feature>
<keyword evidence="9" id="KW-0675">Receptor</keyword>
<comment type="caution">
    <text evidence="9">The sequence shown here is derived from an EMBL/GenBank/DDBJ whole genome shotgun (WGS) entry which is preliminary data.</text>
</comment>
<dbReference type="Gene3D" id="3.30.40.10">
    <property type="entry name" value="Zinc/RING finger domain, C3HC4 (zinc finger)"/>
    <property type="match status" value="3"/>
</dbReference>
<evidence type="ECO:0000256" key="6">
    <source>
        <dbReference type="SAM" id="MobiDB-lite"/>
    </source>
</evidence>
<gene>
    <name evidence="9" type="ORF">GBAR_LOCUS27197</name>
</gene>
<name>A0AA35TJP9_GEOBA</name>
<sequence length="436" mass="49721">MCACAWVSGWTTPPNKMATPNRSCAEEMAAREQASAMPATAGGGRSVSPDQEHDFLEEPPRDYYCAVSLDLLLEPFQTGCCGHHLSREVVERLQREGKPCPMCNRPNFPAVRDIYMQRKIKELQVRCRYNGGGCVWTGQLFDKDAHMRTCPKQPWSCPHCQFAGLREAAQEHTEGCAQVPVHCPNQCEARQVPRCQLSVHLDRDCPLQQVACKFSHVGCTEELVRSQLAAHIQNMQMHHTMLMCSANLDLTRQLNEKLTEKDAQIEALRGDVVRLERELGQRVQAVEAGVAAQSEWMESQQRENQNDENLQEPVLTEEIVKTVVTERLRETEMFLRELKKEVEGVRGAVDENRRLAVQEMTEEQEKGVGKLDELVKQVEQDREAAREDFKNWEMTLKEERELVAKTTEETMRRALGEVERTVVDEVKKSMKEVESS</sequence>
<proteinExistence type="predicted"/>
<feature type="coiled-coil region" evidence="5">
    <location>
        <begin position="368"/>
        <end position="409"/>
    </location>
</feature>
<dbReference type="Proteomes" id="UP001174909">
    <property type="component" value="Unassembled WGS sequence"/>
</dbReference>
<keyword evidence="10" id="KW-1185">Reference proteome</keyword>
<dbReference type="EMBL" id="CASHTH010003786">
    <property type="protein sequence ID" value="CAI8049378.1"/>
    <property type="molecule type" value="Genomic_DNA"/>
</dbReference>
<reference evidence="9" key="1">
    <citation type="submission" date="2023-03" db="EMBL/GenBank/DDBJ databases">
        <authorList>
            <person name="Steffen K."/>
            <person name="Cardenas P."/>
        </authorList>
    </citation>
    <scope>NUCLEOTIDE SEQUENCE</scope>
</reference>
<evidence type="ECO:0000259" key="8">
    <source>
        <dbReference type="PROSITE" id="PS51081"/>
    </source>
</evidence>
<feature type="domain" description="TRAF-type" evidence="7">
    <location>
        <begin position="172"/>
        <end position="228"/>
    </location>
</feature>
<dbReference type="PROSITE" id="PS50145">
    <property type="entry name" value="ZF_TRAF"/>
    <property type="match status" value="1"/>
</dbReference>
<evidence type="ECO:0000256" key="4">
    <source>
        <dbReference type="PROSITE-ProRule" id="PRU00207"/>
    </source>
</evidence>
<dbReference type="InterPro" id="IPR013010">
    <property type="entry name" value="Znf_SIAH"/>
</dbReference>
<dbReference type="PANTHER" id="PTHR10131:SF94">
    <property type="entry name" value="TNF RECEPTOR-ASSOCIATED FACTOR 4"/>
    <property type="match status" value="1"/>
</dbReference>
<dbReference type="SUPFAM" id="SSF49599">
    <property type="entry name" value="TRAF domain-like"/>
    <property type="match status" value="2"/>
</dbReference>
<evidence type="ECO:0000259" key="7">
    <source>
        <dbReference type="PROSITE" id="PS50145"/>
    </source>
</evidence>
<keyword evidence="2 4" id="KW-0863">Zinc-finger</keyword>
<evidence type="ECO:0000256" key="5">
    <source>
        <dbReference type="SAM" id="Coils"/>
    </source>
</evidence>
<dbReference type="GO" id="GO:0008270">
    <property type="term" value="F:zinc ion binding"/>
    <property type="evidence" value="ECO:0007669"/>
    <property type="project" value="UniProtKB-KW"/>
</dbReference>
<protein>
    <submittedName>
        <fullName evidence="9">TNF receptor-associated factor 5</fullName>
    </submittedName>
</protein>
<dbReference type="Pfam" id="PF02176">
    <property type="entry name" value="zf-TRAF"/>
    <property type="match status" value="1"/>
</dbReference>
<dbReference type="PANTHER" id="PTHR10131">
    <property type="entry name" value="TNF RECEPTOR ASSOCIATED FACTOR"/>
    <property type="match status" value="1"/>
</dbReference>
<dbReference type="AlphaFoldDB" id="A0AA35TJP9"/>
<dbReference type="SUPFAM" id="SSF57850">
    <property type="entry name" value="RING/U-box"/>
    <property type="match status" value="1"/>
</dbReference>
<keyword evidence="5" id="KW-0175">Coiled coil</keyword>
<accession>A0AA35TJP9</accession>